<name>A0A5B0QZ14_PUCGR</name>
<gene>
    <name evidence="1" type="ORF">PGT21_030670</name>
</gene>
<organism evidence="1 2">
    <name type="scientific">Puccinia graminis f. sp. tritici</name>
    <dbReference type="NCBI Taxonomy" id="56615"/>
    <lineage>
        <taxon>Eukaryota</taxon>
        <taxon>Fungi</taxon>
        <taxon>Dikarya</taxon>
        <taxon>Basidiomycota</taxon>
        <taxon>Pucciniomycotina</taxon>
        <taxon>Pucciniomycetes</taxon>
        <taxon>Pucciniales</taxon>
        <taxon>Pucciniaceae</taxon>
        <taxon>Puccinia</taxon>
    </lineage>
</organism>
<evidence type="ECO:0000313" key="2">
    <source>
        <dbReference type="Proteomes" id="UP000324748"/>
    </source>
</evidence>
<proteinExistence type="predicted"/>
<dbReference type="Proteomes" id="UP000324748">
    <property type="component" value="Unassembled WGS sequence"/>
</dbReference>
<comment type="caution">
    <text evidence="1">The sequence shown here is derived from an EMBL/GenBank/DDBJ whole genome shotgun (WGS) entry which is preliminary data.</text>
</comment>
<evidence type="ECO:0000313" key="1">
    <source>
        <dbReference type="EMBL" id="KAA1118065.1"/>
    </source>
</evidence>
<reference evidence="1 2" key="1">
    <citation type="submission" date="2019-05" db="EMBL/GenBank/DDBJ databases">
        <title>Emergence of the Ug99 lineage of the wheat stem rust pathogen through somatic hybridization.</title>
        <authorList>
            <person name="Li F."/>
            <person name="Upadhyaya N.M."/>
            <person name="Sperschneider J."/>
            <person name="Matny O."/>
            <person name="Nguyen-Phuc H."/>
            <person name="Mago R."/>
            <person name="Raley C."/>
            <person name="Miller M.E."/>
            <person name="Silverstein K.A.T."/>
            <person name="Henningsen E."/>
            <person name="Hirsch C.D."/>
            <person name="Visser B."/>
            <person name="Pretorius Z.A."/>
            <person name="Steffenson B.J."/>
            <person name="Schwessinger B."/>
            <person name="Dodds P.N."/>
            <person name="Figueroa M."/>
        </authorList>
    </citation>
    <scope>NUCLEOTIDE SEQUENCE [LARGE SCALE GENOMIC DNA]</scope>
    <source>
        <strain evidence="1">21-0</strain>
    </source>
</reference>
<sequence>MLNLSQSNAVNLKSKQALAFEKTKILTYTYSTSSTPHESITTPLHSISNMLETLHISSWLLQLVYTRSLLLVSDPYHFLGIT</sequence>
<protein>
    <submittedName>
        <fullName evidence="1">Uncharacterized protein</fullName>
    </submittedName>
</protein>
<keyword evidence="2" id="KW-1185">Reference proteome</keyword>
<dbReference type="AlphaFoldDB" id="A0A5B0QZ14"/>
<dbReference type="EMBL" id="VSWC01000002">
    <property type="protein sequence ID" value="KAA1118065.1"/>
    <property type="molecule type" value="Genomic_DNA"/>
</dbReference>
<accession>A0A5B0QZ14</accession>